<dbReference type="EMBL" id="AXCR01000012">
    <property type="protein sequence ID" value="KJR81106.1"/>
    <property type="molecule type" value="Genomic_DNA"/>
</dbReference>
<protein>
    <recommendedName>
        <fullName evidence="4">25S rRNA (Uridine(2843)-N(3))-methyltransferase</fullName>
    </recommendedName>
</protein>
<comment type="caution">
    <text evidence="2">The sequence shown here is derived from an EMBL/GenBank/DDBJ whole genome shotgun (WGS) entry which is preliminary data.</text>
</comment>
<sequence>MPRLRGTNSAGSSKNSKLAAHKPPNLKTGAKASAASAATQAAAAGAAKKPPAGYQQKTLSHNLQQDLLDVFRRALAPALASHRLNEALQAVKQALFERDFAGAFGTVDDGGSKKDEPSGTQTDEDVDGSIKKDGKSVTFAVDPPTSEAIPPPLDAYAARWSPTRALCYASILCSPVVQEHWSAASGSGTETEPETETETETKPALRMVAIGGGAAEIVAFGAMLTSGEAGADAAGDLVLVDSGPWASVVDRLRSSMVEARSDGRVPALVEPANRFNVDVRWRDILKVDDEEMGKMIGGGAAEKVTTLITLFFTLNELFTAGGLGAAATFLLRLTAAAPQGTALLVVDSPGSYAEMAVGSQARKYPMRWLLDKFLLQDAEGWDKVHEDEATWFRLSPSLSYPIRLEDMRYQMHLYVRK</sequence>
<proteinExistence type="predicted"/>
<evidence type="ECO:0008006" key="4">
    <source>
        <dbReference type="Google" id="ProtNLM"/>
    </source>
</evidence>
<feature type="region of interest" description="Disordered" evidence="1">
    <location>
        <begin position="105"/>
        <end position="146"/>
    </location>
</feature>
<dbReference type="OrthoDB" id="6419443at2759"/>
<dbReference type="Pfam" id="PF11312">
    <property type="entry name" value="Methyltransf_34"/>
    <property type="match status" value="1"/>
</dbReference>
<dbReference type="InterPro" id="IPR021463">
    <property type="entry name" value="Methyltransf_34"/>
</dbReference>
<gene>
    <name evidence="2" type="ORF">SPSK_05334</name>
</gene>
<evidence type="ECO:0000313" key="3">
    <source>
        <dbReference type="Proteomes" id="UP000033710"/>
    </source>
</evidence>
<accession>A0A0F2LYZ1</accession>
<dbReference type="VEuPathDB" id="FungiDB:SPSK_05334"/>
<reference evidence="2 3" key="2">
    <citation type="journal article" date="2015" name="Eukaryot. Cell">
        <title>Asexual propagation of a virulent clone complex in a human and feline outbreak of sporotrichosis.</title>
        <authorList>
            <person name="Teixeira Mde M."/>
            <person name="Rodrigues A.M."/>
            <person name="Tsui C.K."/>
            <person name="de Almeida L.G."/>
            <person name="Van Diepeningen A.D."/>
            <person name="van den Ende B.G."/>
            <person name="Fernandes G.F."/>
            <person name="Kano R."/>
            <person name="Hamelin R.C."/>
            <person name="Lopes-Bezerra L.M."/>
            <person name="Vasconcelos A.T."/>
            <person name="de Hoog S."/>
            <person name="de Camargo Z.P."/>
            <person name="Felipe M.S."/>
        </authorList>
    </citation>
    <scope>NUCLEOTIDE SEQUENCE [LARGE SCALE GENOMIC DNA]</scope>
    <source>
        <strain evidence="2 3">1099-18</strain>
    </source>
</reference>
<reference evidence="2 3" key="1">
    <citation type="journal article" date="2014" name="BMC Genomics">
        <title>Comparative genomics of the major fungal agents of human and animal Sporotrichosis: Sporothrix schenckii and Sporothrix brasiliensis.</title>
        <authorList>
            <person name="Teixeira M.M."/>
            <person name="de Almeida L.G."/>
            <person name="Kubitschek-Barreira P."/>
            <person name="Alves F.L."/>
            <person name="Kioshima E.S."/>
            <person name="Abadio A.K."/>
            <person name="Fernandes L."/>
            <person name="Derengowski L.S."/>
            <person name="Ferreira K.S."/>
            <person name="Souza R.C."/>
            <person name="Ruiz J.C."/>
            <person name="de Andrade N.C."/>
            <person name="Paes H.C."/>
            <person name="Nicola A.M."/>
            <person name="Albuquerque P."/>
            <person name="Gerber A.L."/>
            <person name="Martins V.P."/>
            <person name="Peconick L.D."/>
            <person name="Neto A.V."/>
            <person name="Chaucanez C.B."/>
            <person name="Silva P.A."/>
            <person name="Cunha O.L."/>
            <person name="de Oliveira F.F."/>
            <person name="dos Santos T.C."/>
            <person name="Barros A.L."/>
            <person name="Soares M.A."/>
            <person name="de Oliveira L.M."/>
            <person name="Marini M.M."/>
            <person name="Villalobos-Duno H."/>
            <person name="Cunha M.M."/>
            <person name="de Hoog S."/>
            <person name="da Silveira J.F."/>
            <person name="Henrissat B."/>
            <person name="Nino-Vega G.A."/>
            <person name="Cisalpino P.S."/>
            <person name="Mora-Montes H.M."/>
            <person name="Almeida S.R."/>
            <person name="Stajich J.E."/>
            <person name="Lopes-Bezerra L.M."/>
            <person name="Vasconcelos A.T."/>
            <person name="Felipe M.S."/>
        </authorList>
    </citation>
    <scope>NUCLEOTIDE SEQUENCE [LARGE SCALE GENOMIC DNA]</scope>
    <source>
        <strain evidence="2 3">1099-18</strain>
    </source>
</reference>
<dbReference type="KEGG" id="ssck:SPSK_05334"/>
<feature type="compositionally biased region" description="Low complexity" evidence="1">
    <location>
        <begin position="27"/>
        <end position="52"/>
    </location>
</feature>
<feature type="compositionally biased region" description="Polar residues" evidence="1">
    <location>
        <begin position="1"/>
        <end position="16"/>
    </location>
</feature>
<evidence type="ECO:0000256" key="1">
    <source>
        <dbReference type="SAM" id="MobiDB-lite"/>
    </source>
</evidence>
<dbReference type="RefSeq" id="XP_016583782.1">
    <property type="nucleotide sequence ID" value="XM_016732083.1"/>
</dbReference>
<dbReference type="Proteomes" id="UP000033710">
    <property type="component" value="Unassembled WGS sequence"/>
</dbReference>
<evidence type="ECO:0000313" key="2">
    <source>
        <dbReference type="EMBL" id="KJR81106.1"/>
    </source>
</evidence>
<dbReference type="GeneID" id="27667360"/>
<dbReference type="AlphaFoldDB" id="A0A0F2LYZ1"/>
<name>A0A0F2LYZ1_SPOSC</name>
<organism evidence="2 3">
    <name type="scientific">Sporothrix schenckii 1099-18</name>
    <dbReference type="NCBI Taxonomy" id="1397361"/>
    <lineage>
        <taxon>Eukaryota</taxon>
        <taxon>Fungi</taxon>
        <taxon>Dikarya</taxon>
        <taxon>Ascomycota</taxon>
        <taxon>Pezizomycotina</taxon>
        <taxon>Sordariomycetes</taxon>
        <taxon>Sordariomycetidae</taxon>
        <taxon>Ophiostomatales</taxon>
        <taxon>Ophiostomataceae</taxon>
        <taxon>Sporothrix</taxon>
    </lineage>
</organism>
<feature type="region of interest" description="Disordered" evidence="1">
    <location>
        <begin position="1"/>
        <end position="57"/>
    </location>
</feature>